<reference evidence="1" key="1">
    <citation type="submission" date="2020-08" db="EMBL/GenBank/DDBJ databases">
        <title>Multicomponent nature underlies the extraordinary mechanical properties of spider dragline silk.</title>
        <authorList>
            <person name="Kono N."/>
            <person name="Nakamura H."/>
            <person name="Mori M."/>
            <person name="Yoshida Y."/>
            <person name="Ohtoshi R."/>
            <person name="Malay A.D."/>
            <person name="Moran D.A.P."/>
            <person name="Tomita M."/>
            <person name="Numata K."/>
            <person name="Arakawa K."/>
        </authorList>
    </citation>
    <scope>NUCLEOTIDE SEQUENCE</scope>
</reference>
<dbReference type="SUPFAM" id="SSF52540">
    <property type="entry name" value="P-loop containing nucleoside triphosphate hydrolases"/>
    <property type="match status" value="1"/>
</dbReference>
<organism evidence="1 2">
    <name type="scientific">Trichonephila clavipes</name>
    <name type="common">Golden silk orbweaver</name>
    <name type="synonym">Nephila clavipes</name>
    <dbReference type="NCBI Taxonomy" id="2585209"/>
    <lineage>
        <taxon>Eukaryota</taxon>
        <taxon>Metazoa</taxon>
        <taxon>Ecdysozoa</taxon>
        <taxon>Arthropoda</taxon>
        <taxon>Chelicerata</taxon>
        <taxon>Arachnida</taxon>
        <taxon>Araneae</taxon>
        <taxon>Araneomorphae</taxon>
        <taxon>Entelegynae</taxon>
        <taxon>Araneoidea</taxon>
        <taxon>Nephilidae</taxon>
        <taxon>Trichonephila</taxon>
    </lineage>
</organism>
<accession>A0A8X6SPZ4</accession>
<dbReference type="EMBL" id="BMAU01021345">
    <property type="protein sequence ID" value="GFY17471.1"/>
    <property type="molecule type" value="Genomic_DNA"/>
</dbReference>
<comment type="caution">
    <text evidence="1">The sequence shown here is derived from an EMBL/GenBank/DDBJ whole genome shotgun (WGS) entry which is preliminary data.</text>
</comment>
<protein>
    <submittedName>
        <fullName evidence="1">UvrD_C_2 domain-containing protein</fullName>
    </submittedName>
</protein>
<evidence type="ECO:0000313" key="2">
    <source>
        <dbReference type="Proteomes" id="UP000887159"/>
    </source>
</evidence>
<proteinExistence type="predicted"/>
<dbReference type="InterPro" id="IPR051055">
    <property type="entry name" value="PIF1_helicase"/>
</dbReference>
<name>A0A8X6SPZ4_TRICX</name>
<sequence>MRQENRQFSEILTKIGDGNILTEEELKVMESRFITKEEAQSVCPEGIRLLFTNAAVNAYNYSVLNSVDDKIISVASDVITGCHNLEQENFVRQKLHKMKTDETGGLPYELILVLNRPYMITNNIDVADGLSNGTVGKLYHVERDENGDIIRIWLKFPKSCGRKQATKLRNLGARLNLDDDAVPITSQTSSVALNNNKTIIAKRKHFPLVSALAMTIHKSQERYL</sequence>
<dbReference type="PANTHER" id="PTHR47642">
    <property type="entry name" value="ATP-DEPENDENT DNA HELICASE"/>
    <property type="match status" value="1"/>
</dbReference>
<gene>
    <name evidence="1" type="primary">g.46397</name>
    <name evidence="1" type="ORF">TNCV_3518281</name>
</gene>
<dbReference type="InterPro" id="IPR027417">
    <property type="entry name" value="P-loop_NTPase"/>
</dbReference>
<dbReference type="AlphaFoldDB" id="A0A8X6SPZ4"/>
<evidence type="ECO:0000313" key="1">
    <source>
        <dbReference type="EMBL" id="GFY17471.1"/>
    </source>
</evidence>
<keyword evidence="2" id="KW-1185">Reference proteome</keyword>
<dbReference type="Proteomes" id="UP000887159">
    <property type="component" value="Unassembled WGS sequence"/>
</dbReference>